<dbReference type="SUPFAM" id="SSF53041">
    <property type="entry name" value="Resolvase-like"/>
    <property type="match status" value="1"/>
</dbReference>
<dbReference type="Proteomes" id="UP000430692">
    <property type="component" value="Unassembled WGS sequence"/>
</dbReference>
<dbReference type="PROSITE" id="PS00397">
    <property type="entry name" value="RECOMBINASES_1"/>
    <property type="match status" value="1"/>
</dbReference>
<gene>
    <name evidence="7" type="ORF">GSM42_20250</name>
</gene>
<dbReference type="InterPro" id="IPR006119">
    <property type="entry name" value="Resolv_N"/>
</dbReference>
<dbReference type="PROSITE" id="PS51736">
    <property type="entry name" value="RECOMBINASES_3"/>
    <property type="match status" value="1"/>
</dbReference>
<dbReference type="Gene3D" id="3.90.1750.20">
    <property type="entry name" value="Putative Large Serine Recombinase, Chain B, Domain 2"/>
    <property type="match status" value="1"/>
</dbReference>
<dbReference type="SMART" id="SM00857">
    <property type="entry name" value="Resolvase"/>
    <property type="match status" value="1"/>
</dbReference>
<dbReference type="InterPro" id="IPR006118">
    <property type="entry name" value="Recombinase_CS"/>
</dbReference>
<evidence type="ECO:0000256" key="4">
    <source>
        <dbReference type="PIRSR" id="PIRSR606118-50"/>
    </source>
</evidence>
<name>A0A6I4VVR7_9BACL</name>
<dbReference type="AlphaFoldDB" id="A0A6I4VVR7"/>
<evidence type="ECO:0000256" key="1">
    <source>
        <dbReference type="ARBA" id="ARBA00022908"/>
    </source>
</evidence>
<evidence type="ECO:0000256" key="3">
    <source>
        <dbReference type="ARBA" id="ARBA00023172"/>
    </source>
</evidence>
<dbReference type="Pfam" id="PF00239">
    <property type="entry name" value="Resolvase"/>
    <property type="match status" value="1"/>
</dbReference>
<dbReference type="GO" id="GO:0003677">
    <property type="term" value="F:DNA binding"/>
    <property type="evidence" value="ECO:0007669"/>
    <property type="project" value="UniProtKB-KW"/>
</dbReference>
<evidence type="ECO:0000313" key="8">
    <source>
        <dbReference type="Proteomes" id="UP000430692"/>
    </source>
</evidence>
<dbReference type="RefSeq" id="WP_160803372.1">
    <property type="nucleotide sequence ID" value="NZ_WUUL01000033.1"/>
</dbReference>
<dbReference type="InterPro" id="IPR036162">
    <property type="entry name" value="Resolvase-like_N_sf"/>
</dbReference>
<evidence type="ECO:0000256" key="5">
    <source>
        <dbReference type="PROSITE-ProRule" id="PRU10137"/>
    </source>
</evidence>
<dbReference type="EMBL" id="WUUL01000033">
    <property type="protein sequence ID" value="MXQ56009.1"/>
    <property type="molecule type" value="Genomic_DNA"/>
</dbReference>
<comment type="caution">
    <text evidence="7">The sequence shown here is derived from an EMBL/GenBank/DDBJ whole genome shotgun (WGS) entry which is preliminary data.</text>
</comment>
<feature type="active site" description="O-(5'-phospho-DNA)-serine intermediate" evidence="4 5">
    <location>
        <position position="10"/>
    </location>
</feature>
<dbReference type="PANTHER" id="PTHR30461:SF23">
    <property type="entry name" value="DNA RECOMBINASE-RELATED"/>
    <property type="match status" value="1"/>
</dbReference>
<reference evidence="7 8" key="1">
    <citation type="submission" date="2019-12" db="EMBL/GenBank/DDBJ databases">
        <title>Whole-genome analyses of novel actinobacteria.</title>
        <authorList>
            <person name="Sahin N."/>
            <person name="Saygin H."/>
        </authorList>
    </citation>
    <scope>NUCLEOTIDE SEQUENCE [LARGE SCALE GENOMIC DNA]</scope>
    <source>
        <strain evidence="7 8">KC615</strain>
    </source>
</reference>
<keyword evidence="1" id="KW-0229">DNA integration</keyword>
<evidence type="ECO:0000313" key="7">
    <source>
        <dbReference type="EMBL" id="MXQ56009.1"/>
    </source>
</evidence>
<feature type="non-terminal residue" evidence="7">
    <location>
        <position position="178"/>
    </location>
</feature>
<proteinExistence type="predicted"/>
<organism evidence="7 8">
    <name type="scientific">Shimazuella alba</name>
    <dbReference type="NCBI Taxonomy" id="2690964"/>
    <lineage>
        <taxon>Bacteria</taxon>
        <taxon>Bacillati</taxon>
        <taxon>Bacillota</taxon>
        <taxon>Bacilli</taxon>
        <taxon>Bacillales</taxon>
        <taxon>Thermoactinomycetaceae</taxon>
        <taxon>Shimazuella</taxon>
    </lineage>
</organism>
<dbReference type="InterPro" id="IPR050639">
    <property type="entry name" value="SSR_resolvase"/>
</dbReference>
<keyword evidence="2" id="KW-0238">DNA-binding</keyword>
<dbReference type="Gene3D" id="3.40.50.1390">
    <property type="entry name" value="Resolvase, N-terminal catalytic domain"/>
    <property type="match status" value="1"/>
</dbReference>
<keyword evidence="3" id="KW-0233">DNA recombination</keyword>
<keyword evidence="8" id="KW-1185">Reference proteome</keyword>
<protein>
    <submittedName>
        <fullName evidence="7">Recombinase family protein</fullName>
    </submittedName>
</protein>
<feature type="domain" description="Resolvase/invertase-type recombinase catalytic" evidence="6">
    <location>
        <begin position="2"/>
        <end position="148"/>
    </location>
</feature>
<dbReference type="GO" id="GO:0015074">
    <property type="term" value="P:DNA integration"/>
    <property type="evidence" value="ECO:0007669"/>
    <property type="project" value="UniProtKB-KW"/>
</dbReference>
<dbReference type="InterPro" id="IPR038109">
    <property type="entry name" value="DNA_bind_recomb_sf"/>
</dbReference>
<evidence type="ECO:0000256" key="2">
    <source>
        <dbReference type="ARBA" id="ARBA00023125"/>
    </source>
</evidence>
<accession>A0A6I4VVR7</accession>
<dbReference type="PANTHER" id="PTHR30461">
    <property type="entry name" value="DNA-INVERTASE FROM LAMBDOID PROPHAGE"/>
    <property type="match status" value="1"/>
</dbReference>
<evidence type="ECO:0000259" key="6">
    <source>
        <dbReference type="PROSITE" id="PS51736"/>
    </source>
</evidence>
<dbReference type="GO" id="GO:0000150">
    <property type="term" value="F:DNA strand exchange activity"/>
    <property type="evidence" value="ECO:0007669"/>
    <property type="project" value="InterPro"/>
</dbReference>
<sequence length="178" mass="20239">MKTAIYARVSTGLQAVEGTSLDTQVEICMEKAHALGLYQLEIYRESGASGEDIERPEMDRLRQDIAQGKINKVICVHPDRLSRNLVDKLIVCGEMERHDVELIFCDAEYQNTPEGQLFFNMQSAIAQYELSMIRKRTSRGRLKAVEKQKKIMPMRSAPFGYDLVDAQLVVNEEEAKVV</sequence>
<dbReference type="CDD" id="cd00338">
    <property type="entry name" value="Ser_Recombinase"/>
    <property type="match status" value="1"/>
</dbReference>